<feature type="transmembrane region" description="Helical" evidence="6">
    <location>
        <begin position="317"/>
        <end position="334"/>
    </location>
</feature>
<evidence type="ECO:0000259" key="7">
    <source>
        <dbReference type="Pfam" id="PF10192"/>
    </source>
</evidence>
<dbReference type="InterPro" id="IPR019336">
    <property type="entry name" value="GPR180/TMEM145_TM"/>
</dbReference>
<feature type="domain" description="GPR180/TMEM145 transmembrane" evidence="7">
    <location>
        <begin position="190"/>
        <end position="314"/>
    </location>
</feature>
<comment type="caution">
    <text evidence="9">The sequence shown here is derived from an EMBL/GenBank/DDBJ whole genome shotgun (WGS) entry which is preliminary data.</text>
</comment>
<keyword evidence="10" id="KW-1185">Reference proteome</keyword>
<dbReference type="InterPro" id="IPR047831">
    <property type="entry name" value="GPR180/TMEM145"/>
</dbReference>
<evidence type="ECO:0000256" key="5">
    <source>
        <dbReference type="ARBA" id="ARBA00023180"/>
    </source>
</evidence>
<evidence type="ECO:0000256" key="2">
    <source>
        <dbReference type="ARBA" id="ARBA00022692"/>
    </source>
</evidence>
<gene>
    <name evidence="9" type="ORF">PLOB_00016309</name>
</gene>
<feature type="transmembrane region" description="Helical" evidence="6">
    <location>
        <begin position="292"/>
        <end position="311"/>
    </location>
</feature>
<dbReference type="PANTHER" id="PTHR23252">
    <property type="entry name" value="INTIMAL THICKNESS RECEPTOR-RELATED"/>
    <property type="match status" value="1"/>
</dbReference>
<dbReference type="EMBL" id="CALNXK010000002">
    <property type="protein sequence ID" value="CAH3034181.1"/>
    <property type="molecule type" value="Genomic_DNA"/>
</dbReference>
<keyword evidence="4 6" id="KW-0472">Membrane</keyword>
<keyword evidence="3 6" id="KW-1133">Transmembrane helix</keyword>
<evidence type="ECO:0000256" key="1">
    <source>
        <dbReference type="ARBA" id="ARBA00004141"/>
    </source>
</evidence>
<dbReference type="Pfam" id="PF21870">
    <property type="entry name" value="GP180_GOLD"/>
    <property type="match status" value="1"/>
</dbReference>
<comment type="subcellular location">
    <subcellularLocation>
        <location evidence="1">Membrane</location>
        <topology evidence="1">Multi-pass membrane protein</topology>
    </subcellularLocation>
</comment>
<feature type="transmembrane region" description="Helical" evidence="6">
    <location>
        <begin position="181"/>
        <end position="200"/>
    </location>
</feature>
<organism evidence="9 10">
    <name type="scientific">Porites lobata</name>
    <dbReference type="NCBI Taxonomy" id="104759"/>
    <lineage>
        <taxon>Eukaryota</taxon>
        <taxon>Metazoa</taxon>
        <taxon>Cnidaria</taxon>
        <taxon>Anthozoa</taxon>
        <taxon>Hexacorallia</taxon>
        <taxon>Scleractinia</taxon>
        <taxon>Fungiina</taxon>
        <taxon>Poritidae</taxon>
        <taxon>Porites</taxon>
    </lineage>
</organism>
<evidence type="ECO:0000313" key="9">
    <source>
        <dbReference type="EMBL" id="CAH3034181.1"/>
    </source>
</evidence>
<feature type="domain" description="GPR180/TMEM145 transmembrane" evidence="7">
    <location>
        <begin position="317"/>
        <end position="398"/>
    </location>
</feature>
<evidence type="ECO:0000313" key="10">
    <source>
        <dbReference type="Proteomes" id="UP001159405"/>
    </source>
</evidence>
<evidence type="ECO:0000256" key="6">
    <source>
        <dbReference type="SAM" id="Phobius"/>
    </source>
</evidence>
<feature type="transmembrane region" description="Helical" evidence="6">
    <location>
        <begin position="382"/>
        <end position="403"/>
    </location>
</feature>
<evidence type="ECO:0008006" key="11">
    <source>
        <dbReference type="Google" id="ProtNLM"/>
    </source>
</evidence>
<evidence type="ECO:0000256" key="3">
    <source>
        <dbReference type="ARBA" id="ARBA00022989"/>
    </source>
</evidence>
<proteinExistence type="predicted"/>
<dbReference type="Pfam" id="PF10192">
    <property type="entry name" value="GPR180-TMEM145_TM"/>
    <property type="match status" value="2"/>
</dbReference>
<keyword evidence="5" id="KW-0325">Glycoprotein</keyword>
<accession>A0ABN8MRD1</accession>
<feature type="transmembrane region" description="Helical" evidence="6">
    <location>
        <begin position="355"/>
        <end position="376"/>
    </location>
</feature>
<dbReference type="Proteomes" id="UP001159405">
    <property type="component" value="Unassembled WGS sequence"/>
</dbReference>
<sequence>MTSLIPRDELENVQAKMCSVLASTRINNLQILILVFWQFAIVTDCKTVHGVLSSRQARLYQGQYITKFCFYGEALVKFKLNTTATGKLYFYLGDKWPQVEQISQCQTKLDQAQYSFGLSTISGENKFAPWDDPKVWHVLYADPVTCDSSVPALEDVTFTLQMLNPDSGGKPIIHCGCDETGLVSFYEILAFLYFAGAIAYGQRLWQTIQKGGPMHLVIKMLSIAVIYQTVGHFLTLIHIYRYSKNGEGYPLLAKLSTAANGLAEYQMLLMMAKLSTGWTLSSSFSTLDPKQMKQISATVIAISILEVIFSFWEMSVLLNFVKIIIAGAFGFNINKKITEERSTLRREFYNKFAKCCLTWLLAYPVLAVLTFMVLPFHYKYKVITWGLLTAQSISILLLYRLFLSRSLYWEVSSLATSTLPLRMDRGYGTKTYNSDTRTVRIHKHIAVN</sequence>
<name>A0ABN8MRD1_9CNID</name>
<evidence type="ECO:0000259" key="8">
    <source>
        <dbReference type="Pfam" id="PF21870"/>
    </source>
</evidence>
<dbReference type="InterPro" id="IPR053880">
    <property type="entry name" value="GPR180-like_N"/>
</dbReference>
<dbReference type="PANTHER" id="PTHR23252:SF29">
    <property type="entry name" value="INTEGRAL MEMBRANE PROTEIN GPR180"/>
    <property type="match status" value="1"/>
</dbReference>
<protein>
    <recommendedName>
        <fullName evidence="11">Intimal thickness related receptor IRP domain-containing protein</fullName>
    </recommendedName>
</protein>
<feature type="domain" description="GPR180-like N-terminal" evidence="8">
    <location>
        <begin position="47"/>
        <end position="147"/>
    </location>
</feature>
<reference evidence="9 10" key="1">
    <citation type="submission" date="2022-05" db="EMBL/GenBank/DDBJ databases">
        <authorList>
            <consortium name="Genoscope - CEA"/>
            <person name="William W."/>
        </authorList>
    </citation>
    <scope>NUCLEOTIDE SEQUENCE [LARGE SCALE GENOMIC DNA]</scope>
</reference>
<keyword evidence="2 6" id="KW-0812">Transmembrane</keyword>
<evidence type="ECO:0000256" key="4">
    <source>
        <dbReference type="ARBA" id="ARBA00023136"/>
    </source>
</evidence>
<feature type="transmembrane region" description="Helical" evidence="6">
    <location>
        <begin position="221"/>
        <end position="242"/>
    </location>
</feature>